<gene>
    <name evidence="2" type="ORF">PLEPLA_LOCUS23140</name>
</gene>
<dbReference type="Proteomes" id="UP001153269">
    <property type="component" value="Unassembled WGS sequence"/>
</dbReference>
<organism evidence="2 3">
    <name type="scientific">Pleuronectes platessa</name>
    <name type="common">European plaice</name>
    <dbReference type="NCBI Taxonomy" id="8262"/>
    <lineage>
        <taxon>Eukaryota</taxon>
        <taxon>Metazoa</taxon>
        <taxon>Chordata</taxon>
        <taxon>Craniata</taxon>
        <taxon>Vertebrata</taxon>
        <taxon>Euteleostomi</taxon>
        <taxon>Actinopterygii</taxon>
        <taxon>Neopterygii</taxon>
        <taxon>Teleostei</taxon>
        <taxon>Neoteleostei</taxon>
        <taxon>Acanthomorphata</taxon>
        <taxon>Carangaria</taxon>
        <taxon>Pleuronectiformes</taxon>
        <taxon>Pleuronectoidei</taxon>
        <taxon>Pleuronectidae</taxon>
        <taxon>Pleuronectes</taxon>
    </lineage>
</organism>
<evidence type="ECO:0000256" key="1">
    <source>
        <dbReference type="SAM" id="SignalP"/>
    </source>
</evidence>
<sequence length="97" mass="10329">MQMGKTGIKLHLLWLCAEAPVLGRQQRSSVAALLTPRLDGASHVVRGAVSVLLLLHHCSPPQQPEELPVKATVVCVSCAGFGPRTQFTLHGNPVPGF</sequence>
<accession>A0A9N7YKN4</accession>
<dbReference type="AlphaFoldDB" id="A0A9N7YKN4"/>
<reference evidence="2" key="1">
    <citation type="submission" date="2020-03" db="EMBL/GenBank/DDBJ databases">
        <authorList>
            <person name="Weist P."/>
        </authorList>
    </citation>
    <scope>NUCLEOTIDE SEQUENCE</scope>
</reference>
<proteinExistence type="predicted"/>
<protein>
    <recommendedName>
        <fullName evidence="4">Secreted protein</fullName>
    </recommendedName>
</protein>
<name>A0A9N7YKN4_PLEPL</name>
<comment type="caution">
    <text evidence="2">The sequence shown here is derived from an EMBL/GenBank/DDBJ whole genome shotgun (WGS) entry which is preliminary data.</text>
</comment>
<evidence type="ECO:0000313" key="2">
    <source>
        <dbReference type="EMBL" id="CAB1435045.1"/>
    </source>
</evidence>
<dbReference type="EMBL" id="CADEAL010001724">
    <property type="protein sequence ID" value="CAB1435045.1"/>
    <property type="molecule type" value="Genomic_DNA"/>
</dbReference>
<evidence type="ECO:0008006" key="4">
    <source>
        <dbReference type="Google" id="ProtNLM"/>
    </source>
</evidence>
<feature type="chain" id="PRO_5040287796" description="Secreted protein" evidence="1">
    <location>
        <begin position="24"/>
        <end position="97"/>
    </location>
</feature>
<keyword evidence="1" id="KW-0732">Signal</keyword>
<feature type="signal peptide" evidence="1">
    <location>
        <begin position="1"/>
        <end position="23"/>
    </location>
</feature>
<keyword evidence="3" id="KW-1185">Reference proteome</keyword>
<evidence type="ECO:0000313" key="3">
    <source>
        <dbReference type="Proteomes" id="UP001153269"/>
    </source>
</evidence>